<keyword evidence="3" id="KW-1185">Reference proteome</keyword>
<dbReference type="Proteomes" id="UP001159363">
    <property type="component" value="Chromosome X"/>
</dbReference>
<proteinExistence type="predicted"/>
<gene>
    <name evidence="2" type="ORF">PR048_010969</name>
</gene>
<reference evidence="2 3" key="1">
    <citation type="submission" date="2023-02" db="EMBL/GenBank/DDBJ databases">
        <title>LHISI_Scaffold_Assembly.</title>
        <authorList>
            <person name="Stuart O.P."/>
            <person name="Cleave R."/>
            <person name="Magrath M.J.L."/>
            <person name="Mikheyev A.S."/>
        </authorList>
    </citation>
    <scope>NUCLEOTIDE SEQUENCE [LARGE SCALE GENOMIC DNA]</scope>
    <source>
        <strain evidence="2">Daus_M_001</strain>
        <tissue evidence="2">Leg muscle</tissue>
    </source>
</reference>
<accession>A0ABQ9HK94</accession>
<dbReference type="PANTHER" id="PTHR19303:SF74">
    <property type="entry name" value="POGO TRANSPOSABLE ELEMENT WITH KRAB DOMAIN"/>
    <property type="match status" value="1"/>
</dbReference>
<organism evidence="2 3">
    <name type="scientific">Dryococelus australis</name>
    <dbReference type="NCBI Taxonomy" id="614101"/>
    <lineage>
        <taxon>Eukaryota</taxon>
        <taxon>Metazoa</taxon>
        <taxon>Ecdysozoa</taxon>
        <taxon>Arthropoda</taxon>
        <taxon>Hexapoda</taxon>
        <taxon>Insecta</taxon>
        <taxon>Pterygota</taxon>
        <taxon>Neoptera</taxon>
        <taxon>Polyneoptera</taxon>
        <taxon>Phasmatodea</taxon>
        <taxon>Verophasmatodea</taxon>
        <taxon>Anareolatae</taxon>
        <taxon>Phasmatidae</taxon>
        <taxon>Eurycanthinae</taxon>
        <taxon>Dryococelus</taxon>
    </lineage>
</organism>
<evidence type="ECO:0000259" key="1">
    <source>
        <dbReference type="Pfam" id="PF03184"/>
    </source>
</evidence>
<dbReference type="Pfam" id="PF03184">
    <property type="entry name" value="DDE_1"/>
    <property type="match status" value="1"/>
</dbReference>
<evidence type="ECO:0000313" key="3">
    <source>
        <dbReference type="Proteomes" id="UP001159363"/>
    </source>
</evidence>
<dbReference type="PANTHER" id="PTHR19303">
    <property type="entry name" value="TRANSPOSON"/>
    <property type="match status" value="1"/>
</dbReference>
<evidence type="ECO:0000313" key="2">
    <source>
        <dbReference type="EMBL" id="KAJ8884773.1"/>
    </source>
</evidence>
<dbReference type="EMBL" id="JARBHB010000004">
    <property type="protein sequence ID" value="KAJ8884773.1"/>
    <property type="molecule type" value="Genomic_DNA"/>
</dbReference>
<name>A0ABQ9HK94_9NEOP</name>
<dbReference type="InterPro" id="IPR050863">
    <property type="entry name" value="CenT-Element_Derived"/>
</dbReference>
<feature type="domain" description="DDE-1" evidence="1">
    <location>
        <begin position="1"/>
        <end position="83"/>
    </location>
</feature>
<comment type="caution">
    <text evidence="2">The sequence shown here is derived from an EMBL/GenBank/DDBJ whole genome shotgun (WGS) entry which is preliminary data.</text>
</comment>
<sequence length="358" mass="41073">MTGDNFELYLEHFIKFTRCSTENRVLIVLDNHESHITPKGLQICNDNGIALVTLPSHTSHRLQPLDRTVFKTFKAYYNVASDDFMHANPGIPINIYQIPGLVAKSFGKAFTPENIQKGFACTGIWPHELTNILRKSMGPNTHLGTYSMWFWPFLILASTSSSNISVASKQLRHFPKAGPRKGRGGRRPLNSRIITSTLVKTALEIEHALRLKKKRKTSSQMKPVTNFKRKCFMISDDKPTELDKSSVCTSDYSEIDSNSDKLLDTYEEEHSIKAYKFRSRRIFTGKAFFKENRKSKCLVFPDKDDTADVVIYDMLKFPNQLNLVELKEWHQNWNLNSSFQRMIFVKTLPMSHALLISS</sequence>
<protein>
    <recommendedName>
        <fullName evidence="1">DDE-1 domain-containing protein</fullName>
    </recommendedName>
</protein>
<dbReference type="InterPro" id="IPR004875">
    <property type="entry name" value="DDE_SF_endonuclease_dom"/>
</dbReference>